<protein>
    <submittedName>
        <fullName evidence="4">p-47 protein</fullName>
    </submittedName>
</protein>
<sequence>MSSSIDLFGWDTTFAITYSQLNKVIEKQKTTPTSFSKERVNAKGATVGKIEGNWSDWSITTNGDGKNITMKCPITNGNYYDAYNDENNPLDNTWIIIELKLFFDKQDKFAFNDATAEENIGTPYNLIVSSNSSSPEDPVISIQSHNFDFSKSSSDPDTAESICIGLFNDWFTEHISDFRQIFAYFILNAKASQGDFQWLKPTKMEYATSSTDELNTSVFGVLCMTQGRPIGIDTHSIDARIFNEASKGLPEGSPKIESVFSISGERFTDKWLLPGCIAVHLGTSFDDYIVAHNGLSYENKNTINCTGLIDSKGNEVTASVEPGHFVVSLFQDCIKMQFDDLTWDDGCGITVHVDYSEQYKIALKSGTDSNGKEYKNVLTVEADGKPTLNVNFERSTFRKWFDIGIEIAFSIIGAMVGAAAGSFLEGFIKDGAQTAAKTAEELAIQECSEIAVMDLSETLGEAIEATSAETLAAVEKSAIETAAEDIIAAATMEAEGATGTDILAAIAGKCRNIGTYFKTNKWKIAGSIIGAGIGASIGMLPKILEAINEDRFSELPTMDTIAANAVGAIKWPESSGFELKTANLAGALLLGGTLIEENSNE</sequence>
<keyword evidence="1" id="KW-0843">Virulence</keyword>
<name>A0A1I1R4V4_RUMAL</name>
<dbReference type="OrthoDB" id="2082394at2"/>
<comment type="similarity">
    <text evidence="2">Belongs to the TULIP P47 family.</text>
</comment>
<reference evidence="4 5" key="1">
    <citation type="submission" date="2016-10" db="EMBL/GenBank/DDBJ databases">
        <authorList>
            <person name="de Groot N.N."/>
        </authorList>
    </citation>
    <scope>NUCLEOTIDE SEQUENCE [LARGE SCALE GENOMIC DNA]</scope>
    <source>
        <strain evidence="4 5">AR67</strain>
    </source>
</reference>
<evidence type="ECO:0000256" key="2">
    <source>
        <dbReference type="ARBA" id="ARBA00035010"/>
    </source>
</evidence>
<evidence type="ECO:0000313" key="4">
    <source>
        <dbReference type="EMBL" id="SFD29411.1"/>
    </source>
</evidence>
<dbReference type="Proteomes" id="UP000182192">
    <property type="component" value="Unassembled WGS sequence"/>
</dbReference>
<gene>
    <name evidence="4" type="ORF">SAMN02910406_03596</name>
</gene>
<evidence type="ECO:0000259" key="3">
    <source>
        <dbReference type="Pfam" id="PF06597"/>
    </source>
</evidence>
<organism evidence="4 5">
    <name type="scientific">Ruminococcus albus</name>
    <dbReference type="NCBI Taxonomy" id="1264"/>
    <lineage>
        <taxon>Bacteria</taxon>
        <taxon>Bacillati</taxon>
        <taxon>Bacillota</taxon>
        <taxon>Clostridia</taxon>
        <taxon>Eubacteriales</taxon>
        <taxon>Oscillospiraceae</taxon>
        <taxon>Ruminococcus</taxon>
    </lineage>
</organism>
<feature type="domain" description="Protein OrfX2/OrfX3/P47" evidence="3">
    <location>
        <begin position="8"/>
        <end position="423"/>
    </location>
</feature>
<dbReference type="AlphaFoldDB" id="A0A1I1R4V4"/>
<dbReference type="InterPro" id="IPR010567">
    <property type="entry name" value="OrfX2/OrfX3/P47"/>
</dbReference>
<proteinExistence type="inferred from homology"/>
<evidence type="ECO:0000313" key="5">
    <source>
        <dbReference type="Proteomes" id="UP000182192"/>
    </source>
</evidence>
<dbReference type="RefSeq" id="WP_074963336.1">
    <property type="nucleotide sequence ID" value="NZ_FOKQ01000059.1"/>
</dbReference>
<evidence type="ECO:0000256" key="1">
    <source>
        <dbReference type="ARBA" id="ARBA00023026"/>
    </source>
</evidence>
<dbReference type="Pfam" id="PF06597">
    <property type="entry name" value="Clostridium_P47"/>
    <property type="match status" value="1"/>
</dbReference>
<dbReference type="EMBL" id="FOKQ01000059">
    <property type="protein sequence ID" value="SFD29411.1"/>
    <property type="molecule type" value="Genomic_DNA"/>
</dbReference>
<accession>A0A1I1R4V4</accession>